<name>A0A2M4B6H3_9DIPT</name>
<sequence length="69" mass="7858">MAKLGLGILQAVGSDAEECASNDVRSVSGTQFFKLRLPHAWPYFRQCVQRCNHIHADLQNERIHLFDFA</sequence>
<reference evidence="1" key="1">
    <citation type="submission" date="2018-01" db="EMBL/GenBank/DDBJ databases">
        <title>An insight into the sialome of Amazonian anophelines.</title>
        <authorList>
            <person name="Ribeiro J.M."/>
            <person name="Scarpassa V."/>
            <person name="Calvo E."/>
        </authorList>
    </citation>
    <scope>NUCLEOTIDE SEQUENCE</scope>
    <source>
        <tissue evidence="1">Salivary glands</tissue>
    </source>
</reference>
<proteinExistence type="predicted"/>
<dbReference type="EMBL" id="GGFK01015333">
    <property type="protein sequence ID" value="MBW48654.1"/>
    <property type="molecule type" value="Transcribed_RNA"/>
</dbReference>
<evidence type="ECO:0000313" key="1">
    <source>
        <dbReference type="EMBL" id="MBW48654.1"/>
    </source>
</evidence>
<organism evidence="1">
    <name type="scientific">Anopheles triannulatus</name>
    <dbReference type="NCBI Taxonomy" id="58253"/>
    <lineage>
        <taxon>Eukaryota</taxon>
        <taxon>Metazoa</taxon>
        <taxon>Ecdysozoa</taxon>
        <taxon>Arthropoda</taxon>
        <taxon>Hexapoda</taxon>
        <taxon>Insecta</taxon>
        <taxon>Pterygota</taxon>
        <taxon>Neoptera</taxon>
        <taxon>Endopterygota</taxon>
        <taxon>Diptera</taxon>
        <taxon>Nematocera</taxon>
        <taxon>Culicoidea</taxon>
        <taxon>Culicidae</taxon>
        <taxon>Anophelinae</taxon>
        <taxon>Anopheles</taxon>
    </lineage>
</organism>
<protein>
    <submittedName>
        <fullName evidence="1">Putative secreted protein</fullName>
    </submittedName>
</protein>
<dbReference type="AlphaFoldDB" id="A0A2M4B6H3"/>
<accession>A0A2M4B6H3</accession>